<feature type="transmembrane region" description="Helical" evidence="2">
    <location>
        <begin position="7"/>
        <end position="26"/>
    </location>
</feature>
<feature type="region of interest" description="Disordered" evidence="1">
    <location>
        <begin position="40"/>
        <end position="76"/>
    </location>
</feature>
<comment type="caution">
    <text evidence="3">The sequence shown here is derived from an EMBL/GenBank/DDBJ whole genome shotgun (WGS) entry which is preliminary data.</text>
</comment>
<evidence type="ECO:0000313" key="3">
    <source>
        <dbReference type="EMBL" id="GMH26444.1"/>
    </source>
</evidence>
<dbReference type="AlphaFoldDB" id="A0AAD3Y3Y9"/>
<evidence type="ECO:0000313" key="4">
    <source>
        <dbReference type="Proteomes" id="UP001279734"/>
    </source>
</evidence>
<sequence length="119" mass="13047">MAVLTDLAIIFASLCALVLIVFFAYISSLLRCQAHTQPPNYIAGEHSTTQGPDSTPAEEPPEESPEELPEESLDTEVDIYEMMTAQGIYCPPRFLSPIEEDEREGMESCFESDGATNGV</sequence>
<keyword evidence="4" id="KW-1185">Reference proteome</keyword>
<name>A0AAD3Y3Y9_NEPGR</name>
<accession>A0AAD3Y3Y9</accession>
<keyword evidence="2" id="KW-0472">Membrane</keyword>
<gene>
    <name evidence="3" type="ORF">Nepgr_028287</name>
</gene>
<evidence type="ECO:0000256" key="1">
    <source>
        <dbReference type="SAM" id="MobiDB-lite"/>
    </source>
</evidence>
<evidence type="ECO:0000256" key="2">
    <source>
        <dbReference type="SAM" id="Phobius"/>
    </source>
</evidence>
<keyword evidence="2" id="KW-1133">Transmembrane helix</keyword>
<dbReference type="Proteomes" id="UP001279734">
    <property type="component" value="Unassembled WGS sequence"/>
</dbReference>
<feature type="compositionally biased region" description="Acidic residues" evidence="1">
    <location>
        <begin position="59"/>
        <end position="76"/>
    </location>
</feature>
<organism evidence="3 4">
    <name type="scientific">Nepenthes gracilis</name>
    <name type="common">Slender pitcher plant</name>
    <dbReference type="NCBI Taxonomy" id="150966"/>
    <lineage>
        <taxon>Eukaryota</taxon>
        <taxon>Viridiplantae</taxon>
        <taxon>Streptophyta</taxon>
        <taxon>Embryophyta</taxon>
        <taxon>Tracheophyta</taxon>
        <taxon>Spermatophyta</taxon>
        <taxon>Magnoliopsida</taxon>
        <taxon>eudicotyledons</taxon>
        <taxon>Gunneridae</taxon>
        <taxon>Pentapetalae</taxon>
        <taxon>Caryophyllales</taxon>
        <taxon>Nepenthaceae</taxon>
        <taxon>Nepenthes</taxon>
    </lineage>
</organism>
<protein>
    <submittedName>
        <fullName evidence="3">Uncharacterized protein</fullName>
    </submittedName>
</protein>
<dbReference type="EMBL" id="BSYO01000031">
    <property type="protein sequence ID" value="GMH26444.1"/>
    <property type="molecule type" value="Genomic_DNA"/>
</dbReference>
<proteinExistence type="predicted"/>
<keyword evidence="2" id="KW-0812">Transmembrane</keyword>
<reference evidence="3" key="1">
    <citation type="submission" date="2023-05" db="EMBL/GenBank/DDBJ databases">
        <title>Nepenthes gracilis genome sequencing.</title>
        <authorList>
            <person name="Fukushima K."/>
        </authorList>
    </citation>
    <scope>NUCLEOTIDE SEQUENCE</scope>
    <source>
        <strain evidence="3">SING2019-196</strain>
    </source>
</reference>